<evidence type="ECO:0000313" key="1">
    <source>
        <dbReference type="EMBL" id="KQC84194.1"/>
    </source>
</evidence>
<dbReference type="InterPro" id="IPR025051">
    <property type="entry name" value="DUF3990"/>
</dbReference>
<dbReference type="Pfam" id="PF13151">
    <property type="entry name" value="DUF3990"/>
    <property type="match status" value="1"/>
</dbReference>
<reference evidence="1 2" key="1">
    <citation type="submission" date="2015-10" db="EMBL/GenBank/DDBJ databases">
        <title>Butyribacter intestini gen. nov., sp. nov., a butyric acid-producing bacterium of the family Lachnospiraceae isolated from the human faeces.</title>
        <authorList>
            <person name="Zou Y."/>
            <person name="Xue W."/>
            <person name="Luo G."/>
            <person name="Lv M."/>
        </authorList>
    </citation>
    <scope>NUCLEOTIDE SEQUENCE [LARGE SCALE GENOMIC DNA]</scope>
    <source>
        <strain evidence="1 2">TF01-11</strain>
    </source>
</reference>
<dbReference type="RefSeq" id="WP_055946547.1">
    <property type="nucleotide sequence ID" value="NZ_JAQDCV010000020.1"/>
</dbReference>
<dbReference type="Proteomes" id="UP000050833">
    <property type="component" value="Unassembled WGS sequence"/>
</dbReference>
<dbReference type="AlphaFoldDB" id="A0AAW3JR16"/>
<gene>
    <name evidence="1" type="ORF">APZ18_14945</name>
</gene>
<evidence type="ECO:0000313" key="2">
    <source>
        <dbReference type="Proteomes" id="UP000050833"/>
    </source>
</evidence>
<keyword evidence="2" id="KW-1185">Reference proteome</keyword>
<sequence>MILYHGSNVQVSMPKILVTNRMLDFGAGFYTTSNRQQAVKWAKTQAIRRRKGKPIVSMYDFDEEKLDGISVCRFESADKEWLNFVADNRKGKYVGEKYDLVIGPVANDNTMPVISNYMSGIIDEKTALILLKPQKLSDQYAFLTEKGISILRFLGGENV</sequence>
<comment type="caution">
    <text evidence="1">The sequence shown here is derived from an EMBL/GenBank/DDBJ whole genome shotgun (WGS) entry which is preliminary data.</text>
</comment>
<protein>
    <recommendedName>
        <fullName evidence="3">DUF3990 domain-containing protein</fullName>
    </recommendedName>
</protein>
<organism evidence="1 2">
    <name type="scientific">Butyribacter intestini</name>
    <dbReference type="NCBI Taxonomy" id="1703332"/>
    <lineage>
        <taxon>Bacteria</taxon>
        <taxon>Bacillati</taxon>
        <taxon>Bacillota</taxon>
        <taxon>Clostridia</taxon>
        <taxon>Lachnospirales</taxon>
        <taxon>Lachnospiraceae</taxon>
        <taxon>Butyribacter</taxon>
    </lineage>
</organism>
<proteinExistence type="predicted"/>
<name>A0AAW3JR16_9FIRM</name>
<accession>A0AAW3JR16</accession>
<evidence type="ECO:0008006" key="3">
    <source>
        <dbReference type="Google" id="ProtNLM"/>
    </source>
</evidence>
<dbReference type="EMBL" id="LLKB01000007">
    <property type="protein sequence ID" value="KQC84194.1"/>
    <property type="molecule type" value="Genomic_DNA"/>
</dbReference>